<comment type="cofactor">
    <cofactor evidence="1">
        <name>Zn(2+)</name>
        <dbReference type="ChEBI" id="CHEBI:29105"/>
    </cofactor>
</comment>
<evidence type="ECO:0000256" key="3">
    <source>
        <dbReference type="ARBA" id="ARBA00022723"/>
    </source>
</evidence>
<feature type="domain" description="CMP/dCMP-type deaminase" evidence="9">
    <location>
        <begin position="179"/>
        <end position="319"/>
    </location>
</feature>
<evidence type="ECO:0000313" key="10">
    <source>
        <dbReference type="EMBL" id="KAK9764710.1"/>
    </source>
</evidence>
<dbReference type="InterPro" id="IPR015517">
    <property type="entry name" value="dCMP_deaminase-rel"/>
</dbReference>
<evidence type="ECO:0000256" key="1">
    <source>
        <dbReference type="ARBA" id="ARBA00001947"/>
    </source>
</evidence>
<evidence type="ECO:0000259" key="9">
    <source>
        <dbReference type="PROSITE" id="PS51747"/>
    </source>
</evidence>
<dbReference type="Gene3D" id="3.40.140.10">
    <property type="entry name" value="Cytidine Deaminase, domain 2"/>
    <property type="match status" value="1"/>
</dbReference>
<gene>
    <name evidence="10" type="primary">DCD1</name>
    <name evidence="10" type="ORF">K7432_007580</name>
</gene>
<evidence type="ECO:0000256" key="8">
    <source>
        <dbReference type="ARBA" id="ARBA00041763"/>
    </source>
</evidence>
<dbReference type="Gene3D" id="3.40.50.300">
    <property type="entry name" value="P-loop containing nucleotide triphosphate hydrolases"/>
    <property type="match status" value="1"/>
</dbReference>
<keyword evidence="11" id="KW-1185">Reference proteome</keyword>
<name>A0ABR2WTB0_9FUNG</name>
<proteinExistence type="inferred from homology"/>
<organism evidence="10 11">
    <name type="scientific">Basidiobolus ranarum</name>
    <dbReference type="NCBI Taxonomy" id="34480"/>
    <lineage>
        <taxon>Eukaryota</taxon>
        <taxon>Fungi</taxon>
        <taxon>Fungi incertae sedis</taxon>
        <taxon>Zoopagomycota</taxon>
        <taxon>Entomophthoromycotina</taxon>
        <taxon>Basidiobolomycetes</taxon>
        <taxon>Basidiobolales</taxon>
        <taxon>Basidiobolaceae</taxon>
        <taxon>Basidiobolus</taxon>
    </lineage>
</organism>
<dbReference type="SUPFAM" id="SSF53927">
    <property type="entry name" value="Cytidine deaminase-like"/>
    <property type="match status" value="1"/>
</dbReference>
<keyword evidence="5 10" id="KW-0378">Hydrolase</keyword>
<dbReference type="InterPro" id="IPR002125">
    <property type="entry name" value="CMP_dCMP_dom"/>
</dbReference>
<dbReference type="InterPro" id="IPR016193">
    <property type="entry name" value="Cytidine_deaminase-like"/>
</dbReference>
<dbReference type="GO" id="GO:0004132">
    <property type="term" value="F:dCMP deaminase activity"/>
    <property type="evidence" value="ECO:0007669"/>
    <property type="project" value="UniProtKB-EC"/>
</dbReference>
<dbReference type="InterPro" id="IPR035105">
    <property type="entry name" value="Deoxycytidylate_deaminase_dom"/>
</dbReference>
<dbReference type="PANTHER" id="PTHR11086">
    <property type="entry name" value="DEOXYCYTIDYLATE DEAMINASE-RELATED"/>
    <property type="match status" value="1"/>
</dbReference>
<evidence type="ECO:0000256" key="5">
    <source>
        <dbReference type="ARBA" id="ARBA00022801"/>
    </source>
</evidence>
<evidence type="ECO:0000256" key="4">
    <source>
        <dbReference type="ARBA" id="ARBA00022727"/>
    </source>
</evidence>
<evidence type="ECO:0000313" key="11">
    <source>
        <dbReference type="Proteomes" id="UP001479436"/>
    </source>
</evidence>
<evidence type="ECO:0000256" key="2">
    <source>
        <dbReference type="ARBA" id="ARBA00006576"/>
    </source>
</evidence>
<keyword evidence="6" id="KW-0862">Zinc</keyword>
<evidence type="ECO:0000256" key="6">
    <source>
        <dbReference type="ARBA" id="ARBA00022833"/>
    </source>
</evidence>
<dbReference type="Proteomes" id="UP001479436">
    <property type="component" value="Unassembled WGS sequence"/>
</dbReference>
<protein>
    <recommendedName>
        <fullName evidence="8">dCMP deaminase</fullName>
        <ecNumber evidence="7">3.5.4.12</ecNumber>
    </recommendedName>
    <alternativeName>
        <fullName evidence="8">dCMP deaminase</fullName>
    </alternativeName>
</protein>
<dbReference type="PROSITE" id="PS51747">
    <property type="entry name" value="CYT_DCMP_DEAMINASES_2"/>
    <property type="match status" value="1"/>
</dbReference>
<evidence type="ECO:0000256" key="7">
    <source>
        <dbReference type="ARBA" id="ARBA00038938"/>
    </source>
</evidence>
<dbReference type="InterPro" id="IPR027417">
    <property type="entry name" value="P-loop_NTPase"/>
</dbReference>
<dbReference type="Pfam" id="PF00383">
    <property type="entry name" value="dCMP_cyt_deam_1"/>
    <property type="match status" value="1"/>
</dbReference>
<keyword evidence="3" id="KW-0479">Metal-binding</keyword>
<accession>A0ABR2WTB0</accession>
<dbReference type="InterPro" id="IPR016192">
    <property type="entry name" value="APOBEC/CMP_deaminase_Zn-bd"/>
</dbReference>
<comment type="caution">
    <text evidence="10">The sequence shown here is derived from an EMBL/GenBank/DDBJ whole genome shotgun (WGS) entry which is preliminary data.</text>
</comment>
<keyword evidence="4" id="KW-0545">Nucleotide biosynthesis</keyword>
<dbReference type="EMBL" id="JASJQH010000380">
    <property type="protein sequence ID" value="KAK9764710.1"/>
    <property type="molecule type" value="Genomic_DNA"/>
</dbReference>
<dbReference type="PANTHER" id="PTHR11086:SF18">
    <property type="entry name" value="DEOXYCYTIDYLATE DEAMINASE"/>
    <property type="match status" value="1"/>
</dbReference>
<comment type="similarity">
    <text evidence="2">Belongs to the cytidine and deoxycytidylate deaminase family.</text>
</comment>
<dbReference type="PROSITE" id="PS00903">
    <property type="entry name" value="CYT_DCMP_DEAMINASES_1"/>
    <property type="match status" value="1"/>
</dbReference>
<dbReference type="SUPFAM" id="SSF52540">
    <property type="entry name" value="P-loop containing nucleoside triphosphate hydrolases"/>
    <property type="match status" value="1"/>
</dbReference>
<dbReference type="CDD" id="cd01286">
    <property type="entry name" value="deoxycytidylate_deaminase"/>
    <property type="match status" value="1"/>
</dbReference>
<dbReference type="EC" id="3.5.4.12" evidence="7"/>
<sequence length="355" mass="40271">MFIGLTGSLYSGKHTIARYLIDHHNFQYVTLDIDPRAKEFDAMTFNTAKEIQEFTTKNWRSNYVICHIATVKELSLYRKRPFFLLVAVDAPLLVRYHRWLNKNMLENNDPSRLANFVLESDALMYHSKKTSDESNITVPVYKQAKLAELSILNPFDNTEELHKHLDSLDMINPDRLRPSWDTYFMLLSELAARRANCMKRRVGCILVKNNRVISTGYNGKPRNLKNCNDGGCERCNEGAKCGVDLGTCLCLHAEENALLEAGRERLEGPGHAILYCNTCPCLGCAKKIVQVGVKEVVYSQAYGMDEKTAEMFCEAGIQLRQHTPVSLSSELEGDSKLLSNALINQFQMTTDLFNP</sequence>
<reference evidence="10 11" key="1">
    <citation type="submission" date="2023-04" db="EMBL/GenBank/DDBJ databases">
        <title>Genome of Basidiobolus ranarum AG-B5.</title>
        <authorList>
            <person name="Stajich J.E."/>
            <person name="Carter-House D."/>
            <person name="Gryganskyi A."/>
        </authorList>
    </citation>
    <scope>NUCLEOTIDE SEQUENCE [LARGE SCALE GENOMIC DNA]</scope>
    <source>
        <strain evidence="10 11">AG-B5</strain>
    </source>
</reference>